<evidence type="ECO:0008006" key="6">
    <source>
        <dbReference type="Google" id="ProtNLM"/>
    </source>
</evidence>
<feature type="transmembrane region" description="Helical" evidence="2">
    <location>
        <begin position="37"/>
        <end position="59"/>
    </location>
</feature>
<feature type="chain" id="PRO_5008399542" description="Sugar phosphate transporter domain-containing protein" evidence="3">
    <location>
        <begin position="20"/>
        <end position="385"/>
    </location>
</feature>
<keyword evidence="3" id="KW-0732">Signal</keyword>
<feature type="signal peptide" evidence="3">
    <location>
        <begin position="1"/>
        <end position="19"/>
    </location>
</feature>
<evidence type="ECO:0000256" key="1">
    <source>
        <dbReference type="SAM" id="MobiDB-lite"/>
    </source>
</evidence>
<dbReference type="AlphaFoldDB" id="A0A1A9VPK3"/>
<feature type="transmembrane region" description="Helical" evidence="2">
    <location>
        <begin position="222"/>
        <end position="244"/>
    </location>
</feature>
<sequence length="385" mass="44053">MNHILVFLFLLSGTANVLLIKWANTQQAECNDGKLRYFQHPVFLTMIMFAGELVCYMIYKCTYCVLRRRGDGSEIVNFFTNGDQDFRPSKMIYPAFLHGTASILLFTGLYLTYASSFQMIRSSCIIFVAFASGIQFNTTLAVRHWCAMFQIASGVLYIIINDLQRIRYDQNSLSHIDFNAVLSAELMIICAGAFEGIRMVYEEKYIKAINIPLMQAIGWRGIFGLLTTALWAVGMNYQSAIIPFNDNSRGVFDDFMDISKQLQSNHWIIVAISIFFITAAVHGYTSLCITKFSSSSNLIHGDGVRTYAVSVMVLLLQWEQFNFISFFCFIILQIGILSYRRAILMEWYRKVLLRLQRNRYNNMSDDNTRDLDGNAVPTNHQADVI</sequence>
<protein>
    <recommendedName>
        <fullName evidence="6">Sugar phosphate transporter domain-containing protein</fullName>
    </recommendedName>
</protein>
<evidence type="ECO:0000256" key="3">
    <source>
        <dbReference type="SAM" id="SignalP"/>
    </source>
</evidence>
<keyword evidence="2" id="KW-0472">Membrane</keyword>
<feature type="transmembrane region" description="Helical" evidence="2">
    <location>
        <begin position="119"/>
        <end position="137"/>
    </location>
</feature>
<dbReference type="STRING" id="7395.A0A1A9VPK3"/>
<keyword evidence="2" id="KW-0812">Transmembrane</keyword>
<evidence type="ECO:0000313" key="5">
    <source>
        <dbReference type="Proteomes" id="UP000078200"/>
    </source>
</evidence>
<dbReference type="GO" id="GO:0016020">
    <property type="term" value="C:membrane"/>
    <property type="evidence" value="ECO:0007669"/>
    <property type="project" value="TreeGrafter"/>
</dbReference>
<feature type="region of interest" description="Disordered" evidence="1">
    <location>
        <begin position="366"/>
        <end position="385"/>
    </location>
</feature>
<keyword evidence="2" id="KW-1133">Transmembrane helix</keyword>
<dbReference type="Proteomes" id="UP000078200">
    <property type="component" value="Unassembled WGS sequence"/>
</dbReference>
<feature type="transmembrane region" description="Helical" evidence="2">
    <location>
        <begin position="144"/>
        <end position="160"/>
    </location>
</feature>
<feature type="transmembrane region" description="Helical" evidence="2">
    <location>
        <begin position="264"/>
        <end position="285"/>
    </location>
</feature>
<dbReference type="PANTHER" id="PTHR13146:SF0">
    <property type="entry name" value="SOLUTE CARRIER FAMILY 35 MEMBER F6"/>
    <property type="match status" value="1"/>
</dbReference>
<evidence type="ECO:0000256" key="2">
    <source>
        <dbReference type="SAM" id="Phobius"/>
    </source>
</evidence>
<feature type="compositionally biased region" description="Polar residues" evidence="1">
    <location>
        <begin position="376"/>
        <end position="385"/>
    </location>
</feature>
<organism evidence="4 5">
    <name type="scientific">Glossina austeni</name>
    <name type="common">Savannah tsetse fly</name>
    <dbReference type="NCBI Taxonomy" id="7395"/>
    <lineage>
        <taxon>Eukaryota</taxon>
        <taxon>Metazoa</taxon>
        <taxon>Ecdysozoa</taxon>
        <taxon>Arthropoda</taxon>
        <taxon>Hexapoda</taxon>
        <taxon>Insecta</taxon>
        <taxon>Pterygota</taxon>
        <taxon>Neoptera</taxon>
        <taxon>Endopterygota</taxon>
        <taxon>Diptera</taxon>
        <taxon>Brachycera</taxon>
        <taxon>Muscomorpha</taxon>
        <taxon>Hippoboscoidea</taxon>
        <taxon>Glossinidae</taxon>
        <taxon>Glossina</taxon>
    </lineage>
</organism>
<reference evidence="4" key="1">
    <citation type="submission" date="2020-05" db="UniProtKB">
        <authorList>
            <consortium name="EnsemblMetazoa"/>
        </authorList>
    </citation>
    <scope>IDENTIFICATION</scope>
    <source>
        <strain evidence="4">TTRI</strain>
    </source>
</reference>
<accession>A0A1A9VPK3</accession>
<feature type="transmembrane region" description="Helical" evidence="2">
    <location>
        <begin position="321"/>
        <end position="339"/>
    </location>
</feature>
<keyword evidence="5" id="KW-1185">Reference proteome</keyword>
<dbReference type="PANTHER" id="PTHR13146">
    <property type="match status" value="1"/>
</dbReference>
<evidence type="ECO:0000313" key="4">
    <source>
        <dbReference type="EnsemblMetazoa" id="GAUT043517-PA"/>
    </source>
</evidence>
<dbReference type="VEuPathDB" id="VectorBase:GAUT043517"/>
<feature type="transmembrane region" description="Helical" evidence="2">
    <location>
        <begin position="297"/>
        <end position="315"/>
    </location>
</feature>
<name>A0A1A9VPK3_GLOAU</name>
<feature type="transmembrane region" description="Helical" evidence="2">
    <location>
        <begin position="180"/>
        <end position="201"/>
    </location>
</feature>
<feature type="transmembrane region" description="Helical" evidence="2">
    <location>
        <begin position="91"/>
        <end position="113"/>
    </location>
</feature>
<proteinExistence type="predicted"/>
<dbReference type="EnsemblMetazoa" id="GAUT043517-RA">
    <property type="protein sequence ID" value="GAUT043517-PA"/>
    <property type="gene ID" value="GAUT043517"/>
</dbReference>